<reference evidence="2" key="1">
    <citation type="submission" date="2021-05" db="EMBL/GenBank/DDBJ databases">
        <title>Molecular characterization for Shewanella algae harboring chromosomal blaOXA-55-like strains isolated from clinical and environment sample.</title>
        <authorList>
            <person name="Ohama Y."/>
            <person name="Aoki K."/>
            <person name="Harada S."/>
            <person name="Moriya K."/>
            <person name="Ishii Y."/>
            <person name="Tateda K."/>
        </authorList>
    </citation>
    <scope>NUCLEOTIDE SEQUENCE</scope>
    <source>
        <strain evidence="2">JCM 11563</strain>
    </source>
</reference>
<protein>
    <recommendedName>
        <fullName evidence="1">DUF4365 domain-containing protein</fullName>
    </recommendedName>
</protein>
<evidence type="ECO:0000313" key="2">
    <source>
        <dbReference type="EMBL" id="GIU52087.1"/>
    </source>
</evidence>
<dbReference type="RefSeq" id="WP_220783346.1">
    <property type="nucleotide sequence ID" value="NZ_BPEY01000152.1"/>
</dbReference>
<proteinExistence type="predicted"/>
<dbReference type="Proteomes" id="UP000887104">
    <property type="component" value="Unassembled WGS sequence"/>
</dbReference>
<organism evidence="2 3">
    <name type="scientific">Shewanella sairae</name>
    <dbReference type="NCBI Taxonomy" id="190310"/>
    <lineage>
        <taxon>Bacteria</taxon>
        <taxon>Pseudomonadati</taxon>
        <taxon>Pseudomonadota</taxon>
        <taxon>Gammaproteobacteria</taxon>
        <taxon>Alteromonadales</taxon>
        <taxon>Shewanellaceae</taxon>
        <taxon>Shewanella</taxon>
    </lineage>
</organism>
<dbReference type="Pfam" id="PF14280">
    <property type="entry name" value="DUF4365"/>
    <property type="match status" value="1"/>
</dbReference>
<dbReference type="InterPro" id="IPR025375">
    <property type="entry name" value="DUF4365"/>
</dbReference>
<sequence length="153" mass="18358">MKLPKRSRTHQLEELSIDKFKSLLPIEWVYRTPTHDYGIDGEVEIFDSDGYTTGKKFLVQLKATDEKRIDKASKLRMGIEKLNYYQQLEQPILIVRYMAESDDIYVRWFHSLNPNKDKISEKSFCMLFQSQHHWNDEKLEIISHELRSLFFIQ</sequence>
<evidence type="ECO:0000313" key="3">
    <source>
        <dbReference type="Proteomes" id="UP000887104"/>
    </source>
</evidence>
<accession>A0ABQ4PRB9</accession>
<keyword evidence="3" id="KW-1185">Reference proteome</keyword>
<name>A0ABQ4PRB9_9GAMM</name>
<evidence type="ECO:0000259" key="1">
    <source>
        <dbReference type="Pfam" id="PF14280"/>
    </source>
</evidence>
<comment type="caution">
    <text evidence="2">The sequence shown here is derived from an EMBL/GenBank/DDBJ whole genome shotgun (WGS) entry which is preliminary data.</text>
</comment>
<feature type="domain" description="DUF4365" evidence="1">
    <location>
        <begin position="13"/>
        <end position="143"/>
    </location>
</feature>
<gene>
    <name evidence="2" type="ORF">TUM4438_43860</name>
</gene>
<dbReference type="EMBL" id="BPEY01000152">
    <property type="protein sequence ID" value="GIU52087.1"/>
    <property type="molecule type" value="Genomic_DNA"/>
</dbReference>